<evidence type="ECO:0000313" key="17">
    <source>
        <dbReference type="Proteomes" id="UP000494206"/>
    </source>
</evidence>
<evidence type="ECO:0000256" key="5">
    <source>
        <dbReference type="ARBA" id="ARBA00022826"/>
    </source>
</evidence>
<dbReference type="PANTHER" id="PTHR11537">
    <property type="entry name" value="VOLTAGE-GATED POTASSIUM CHANNEL"/>
    <property type="match status" value="1"/>
</dbReference>
<evidence type="ECO:0000256" key="12">
    <source>
        <dbReference type="ARBA" id="ARBA00061303"/>
    </source>
</evidence>
<feature type="compositionally biased region" description="Polar residues" evidence="13">
    <location>
        <begin position="465"/>
        <end position="481"/>
    </location>
</feature>
<dbReference type="OrthoDB" id="10025005at2759"/>
<evidence type="ECO:0000256" key="13">
    <source>
        <dbReference type="SAM" id="MobiDB-lite"/>
    </source>
</evidence>
<dbReference type="EMBL" id="CADEPM010000001">
    <property type="protein sequence ID" value="CAB3398927.1"/>
    <property type="molecule type" value="Genomic_DNA"/>
</dbReference>
<dbReference type="AlphaFoldDB" id="A0A8S1E5L6"/>
<accession>A0A8S1E5L6</accession>
<dbReference type="GO" id="GO:0042734">
    <property type="term" value="C:presynaptic membrane"/>
    <property type="evidence" value="ECO:0007669"/>
    <property type="project" value="TreeGrafter"/>
</dbReference>
<evidence type="ECO:0000256" key="14">
    <source>
        <dbReference type="SAM" id="Phobius"/>
    </source>
</evidence>
<dbReference type="PRINTS" id="PR00169">
    <property type="entry name" value="KCHANNEL"/>
</dbReference>
<dbReference type="InterPro" id="IPR011333">
    <property type="entry name" value="SKP1/BTB/POZ_sf"/>
</dbReference>
<feature type="transmembrane region" description="Helical" evidence="14">
    <location>
        <begin position="330"/>
        <end position="350"/>
    </location>
</feature>
<dbReference type="GO" id="GO:0051260">
    <property type="term" value="P:protein homooligomerization"/>
    <property type="evidence" value="ECO:0007669"/>
    <property type="project" value="InterPro"/>
</dbReference>
<comment type="subcellular location">
    <subcellularLocation>
        <location evidence="1">Membrane</location>
        <topology evidence="1">Multi-pass membrane protein</topology>
    </subcellularLocation>
</comment>
<keyword evidence="4 14" id="KW-0812">Transmembrane</keyword>
<evidence type="ECO:0000256" key="4">
    <source>
        <dbReference type="ARBA" id="ARBA00022692"/>
    </source>
</evidence>
<keyword evidence="11" id="KW-0407">Ion channel</keyword>
<dbReference type="FunFam" id="1.10.287.70:FF:000002">
    <property type="entry name" value="Potassium voltage-gated channel subfamily a member"/>
    <property type="match status" value="1"/>
</dbReference>
<dbReference type="InterPro" id="IPR028325">
    <property type="entry name" value="VG_K_chnl"/>
</dbReference>
<dbReference type="GO" id="GO:0001508">
    <property type="term" value="P:action potential"/>
    <property type="evidence" value="ECO:0007669"/>
    <property type="project" value="TreeGrafter"/>
</dbReference>
<comment type="similarity">
    <text evidence="12">Belongs to the potassium channel family. C (Shaw) (TC 1.A.1.2) subfamily. Shaw sub-subfamily.</text>
</comment>
<dbReference type="Gene3D" id="1.20.120.350">
    <property type="entry name" value="Voltage-gated potassium channels. Chain C"/>
    <property type="match status" value="1"/>
</dbReference>
<dbReference type="SUPFAM" id="SSF54695">
    <property type="entry name" value="POZ domain"/>
    <property type="match status" value="1"/>
</dbReference>
<dbReference type="SMART" id="SM00225">
    <property type="entry name" value="BTB"/>
    <property type="match status" value="1"/>
</dbReference>
<dbReference type="FunFam" id="1.20.120.350:FF:000074">
    <property type="entry name" value="SHaW family of potassium channels"/>
    <property type="match status" value="1"/>
</dbReference>
<dbReference type="InterPro" id="IPR003968">
    <property type="entry name" value="K_chnl_volt-dep_Kv"/>
</dbReference>
<feature type="domain" description="BTB" evidence="15">
    <location>
        <begin position="5"/>
        <end position="105"/>
    </location>
</feature>
<dbReference type="InterPro" id="IPR005821">
    <property type="entry name" value="Ion_trans_dom"/>
</dbReference>
<dbReference type="InterPro" id="IPR027359">
    <property type="entry name" value="Volt_channel_dom_sf"/>
</dbReference>
<dbReference type="PRINTS" id="PR01491">
    <property type="entry name" value="KVCHANNEL"/>
</dbReference>
<dbReference type="InterPro" id="IPR000210">
    <property type="entry name" value="BTB/POZ_dom"/>
</dbReference>
<organism evidence="16 17">
    <name type="scientific">Caenorhabditis bovis</name>
    <dbReference type="NCBI Taxonomy" id="2654633"/>
    <lineage>
        <taxon>Eukaryota</taxon>
        <taxon>Metazoa</taxon>
        <taxon>Ecdysozoa</taxon>
        <taxon>Nematoda</taxon>
        <taxon>Chromadorea</taxon>
        <taxon>Rhabditida</taxon>
        <taxon>Rhabditina</taxon>
        <taxon>Rhabditomorpha</taxon>
        <taxon>Rhabditoidea</taxon>
        <taxon>Rhabditidae</taxon>
        <taxon>Peloderinae</taxon>
        <taxon>Caenorhabditis</taxon>
    </lineage>
</organism>
<dbReference type="GO" id="GO:0008076">
    <property type="term" value="C:voltage-gated potassium channel complex"/>
    <property type="evidence" value="ECO:0007669"/>
    <property type="project" value="InterPro"/>
</dbReference>
<evidence type="ECO:0000256" key="10">
    <source>
        <dbReference type="ARBA" id="ARBA00023136"/>
    </source>
</evidence>
<keyword evidence="3" id="KW-0633">Potassium transport</keyword>
<dbReference type="InterPro" id="IPR003974">
    <property type="entry name" value="K_chnl_volt-dep_Kv3"/>
</dbReference>
<dbReference type="InterPro" id="IPR003131">
    <property type="entry name" value="T1-type_BTB"/>
</dbReference>
<evidence type="ECO:0000256" key="11">
    <source>
        <dbReference type="ARBA" id="ARBA00023303"/>
    </source>
</evidence>
<evidence type="ECO:0000256" key="9">
    <source>
        <dbReference type="ARBA" id="ARBA00023065"/>
    </source>
</evidence>
<protein>
    <recommendedName>
        <fullName evidence="15">BTB domain-containing protein</fullName>
    </recommendedName>
</protein>
<gene>
    <name evidence="16" type="ORF">CBOVIS_LOCUS2150</name>
</gene>
<dbReference type="FunFam" id="3.30.710.10:FF:000020">
    <property type="entry name" value="Potassium voltage-gated channel protein Shaw"/>
    <property type="match status" value="1"/>
</dbReference>
<keyword evidence="6" id="KW-0851">Voltage-gated channel</keyword>
<proteinExistence type="inferred from homology"/>
<dbReference type="GO" id="GO:0032809">
    <property type="term" value="C:neuronal cell body membrane"/>
    <property type="evidence" value="ECO:0007669"/>
    <property type="project" value="TreeGrafter"/>
</dbReference>
<dbReference type="GO" id="GO:0032590">
    <property type="term" value="C:dendrite membrane"/>
    <property type="evidence" value="ECO:0007669"/>
    <property type="project" value="TreeGrafter"/>
</dbReference>
<feature type="region of interest" description="Disordered" evidence="13">
    <location>
        <begin position="447"/>
        <end position="481"/>
    </location>
</feature>
<reference evidence="16 17" key="1">
    <citation type="submission" date="2020-04" db="EMBL/GenBank/DDBJ databases">
        <authorList>
            <person name="Laetsch R D."/>
            <person name="Stevens L."/>
            <person name="Kumar S."/>
            <person name="Blaxter L. M."/>
        </authorList>
    </citation>
    <scope>NUCLEOTIDE SEQUENCE [LARGE SCALE GENOMIC DNA]</scope>
</reference>
<dbReference type="Gene3D" id="1.10.287.70">
    <property type="match status" value="1"/>
</dbReference>
<evidence type="ECO:0000256" key="7">
    <source>
        <dbReference type="ARBA" id="ARBA00022958"/>
    </source>
</evidence>
<dbReference type="Pfam" id="PF02214">
    <property type="entry name" value="BTB_2"/>
    <property type="match status" value="1"/>
</dbReference>
<keyword evidence="5" id="KW-0631">Potassium channel</keyword>
<dbReference type="GO" id="GO:0045211">
    <property type="term" value="C:postsynaptic membrane"/>
    <property type="evidence" value="ECO:0007669"/>
    <property type="project" value="TreeGrafter"/>
</dbReference>
<evidence type="ECO:0000256" key="1">
    <source>
        <dbReference type="ARBA" id="ARBA00004141"/>
    </source>
</evidence>
<feature type="transmembrane region" description="Helical" evidence="14">
    <location>
        <begin position="362"/>
        <end position="381"/>
    </location>
</feature>
<evidence type="ECO:0000256" key="6">
    <source>
        <dbReference type="ARBA" id="ARBA00022882"/>
    </source>
</evidence>
<evidence type="ECO:0000259" key="15">
    <source>
        <dbReference type="SMART" id="SM00225"/>
    </source>
</evidence>
<keyword evidence="17" id="KW-1185">Reference proteome</keyword>
<evidence type="ECO:0000313" key="16">
    <source>
        <dbReference type="EMBL" id="CAB3398927.1"/>
    </source>
</evidence>
<feature type="transmembrane region" description="Helical" evidence="14">
    <location>
        <begin position="393"/>
        <end position="421"/>
    </location>
</feature>
<dbReference type="Gene3D" id="3.30.710.10">
    <property type="entry name" value="Potassium Channel Kv1.1, Chain A"/>
    <property type="match status" value="1"/>
</dbReference>
<dbReference type="Proteomes" id="UP000494206">
    <property type="component" value="Unassembled WGS sequence"/>
</dbReference>
<feature type="transmembrane region" description="Helical" evidence="14">
    <location>
        <begin position="167"/>
        <end position="188"/>
    </location>
</feature>
<dbReference type="GO" id="GO:0043679">
    <property type="term" value="C:axon terminus"/>
    <property type="evidence" value="ECO:0007669"/>
    <property type="project" value="TreeGrafter"/>
</dbReference>
<keyword evidence="10 14" id="KW-0472">Membrane</keyword>
<sequence length="481" mass="55046">MDSEYRIILNVGGVRHETYKHTLKKIPATRLSRLTTNLANYDPVLNEYFFDRHPGVFAQILNYYRTGKLHYPLDVCGPLFEEELKYWGLDSNECEPCCWMTLSGTRDTQDVLKTLDELDIEVDQTEGPELYKRFGWEDDYHNDSLSAWQKMKPKIWRLFDEPSSSRAAQIIAAISVFFLITAIIVFCLKTHPGLRIPELTIAGNFSRNHRSLPNHRINTIPTLGVVKDNSRPHPTFMRIETICNIWFTIEIIARFMSCPSRLEYLRAPVNIIDIVATLTLYIDLLSSMFGATADLEFFSIIRIMRLFKLTHHNSGLKILMHTFRASAKELMLLVFFLVLGVVVFASLVYYAERVESNEDNQFQSIPIGLWWAIVTMTTIGYGDITPHTYLGRLIGSICALAGVLTIALPVPVIVSNFAMFYSHTQARSKMPKKRRGVLSMDQVAQHVKHPPRNANNGPYQRKNLENTPLVSNNHTPPHTLI</sequence>
<evidence type="ECO:0000256" key="3">
    <source>
        <dbReference type="ARBA" id="ARBA00022538"/>
    </source>
</evidence>
<dbReference type="SUPFAM" id="SSF81324">
    <property type="entry name" value="Voltage-gated potassium channels"/>
    <property type="match status" value="1"/>
</dbReference>
<keyword evidence="2" id="KW-0813">Transport</keyword>
<dbReference type="PANTHER" id="PTHR11537:SF234">
    <property type="entry name" value="BTB DOMAIN-CONTAINING PROTEIN"/>
    <property type="match status" value="1"/>
</dbReference>
<evidence type="ECO:0000256" key="8">
    <source>
        <dbReference type="ARBA" id="ARBA00022989"/>
    </source>
</evidence>
<comment type="caution">
    <text evidence="16">The sequence shown here is derived from an EMBL/GenBank/DDBJ whole genome shotgun (WGS) entry which is preliminary data.</text>
</comment>
<dbReference type="Pfam" id="PF00520">
    <property type="entry name" value="Ion_trans"/>
    <property type="match status" value="1"/>
</dbReference>
<dbReference type="GO" id="GO:0005251">
    <property type="term" value="F:delayed rectifier potassium channel activity"/>
    <property type="evidence" value="ECO:0007669"/>
    <property type="project" value="TreeGrafter"/>
</dbReference>
<dbReference type="PRINTS" id="PR01498">
    <property type="entry name" value="SHAWCHANNEL"/>
</dbReference>
<name>A0A8S1E5L6_9PELO</name>
<evidence type="ECO:0000256" key="2">
    <source>
        <dbReference type="ARBA" id="ARBA00022448"/>
    </source>
</evidence>
<keyword evidence="8 14" id="KW-1133">Transmembrane helix</keyword>
<keyword evidence="7" id="KW-0630">Potassium</keyword>
<keyword evidence="9" id="KW-0406">Ion transport</keyword>